<feature type="chain" id="PRO_5032854606" evidence="8">
    <location>
        <begin position="44"/>
        <end position="377"/>
    </location>
</feature>
<dbReference type="InterPro" id="IPR001087">
    <property type="entry name" value="GDSL"/>
</dbReference>
<dbReference type="InterPro" id="IPR036514">
    <property type="entry name" value="SGNH_hydro_sf"/>
</dbReference>
<proteinExistence type="inferred from homology"/>
<dbReference type="OrthoDB" id="1600564at2759"/>
<dbReference type="Proteomes" id="UP000657918">
    <property type="component" value="Unassembled WGS sequence"/>
</dbReference>
<keyword evidence="6" id="KW-0442">Lipid degradation</keyword>
<comment type="subcellular location">
    <subcellularLocation>
        <location evidence="1">Secreted</location>
    </subcellularLocation>
</comment>
<evidence type="ECO:0000256" key="6">
    <source>
        <dbReference type="ARBA" id="ARBA00022963"/>
    </source>
</evidence>
<dbReference type="CDD" id="cd01837">
    <property type="entry name" value="SGNH_plant_lipase_like"/>
    <property type="match status" value="1"/>
</dbReference>
<dbReference type="Pfam" id="PF00657">
    <property type="entry name" value="Lipase_GDSL"/>
    <property type="match status" value="1"/>
</dbReference>
<evidence type="ECO:0000256" key="1">
    <source>
        <dbReference type="ARBA" id="ARBA00004613"/>
    </source>
</evidence>
<gene>
    <name evidence="9" type="ORF">SADUNF_Sadunf18G0071500</name>
</gene>
<dbReference type="AlphaFoldDB" id="A0A835MMA3"/>
<dbReference type="InterPro" id="IPR035669">
    <property type="entry name" value="SGNH_plant_lipase-like"/>
</dbReference>
<accession>A0A835MMA3</accession>
<organism evidence="9 10">
    <name type="scientific">Salix dunnii</name>
    <dbReference type="NCBI Taxonomy" id="1413687"/>
    <lineage>
        <taxon>Eukaryota</taxon>
        <taxon>Viridiplantae</taxon>
        <taxon>Streptophyta</taxon>
        <taxon>Embryophyta</taxon>
        <taxon>Tracheophyta</taxon>
        <taxon>Spermatophyta</taxon>
        <taxon>Magnoliopsida</taxon>
        <taxon>eudicotyledons</taxon>
        <taxon>Gunneridae</taxon>
        <taxon>Pentapetalae</taxon>
        <taxon>rosids</taxon>
        <taxon>fabids</taxon>
        <taxon>Malpighiales</taxon>
        <taxon>Salicaceae</taxon>
        <taxon>Saliceae</taxon>
        <taxon>Salix</taxon>
    </lineage>
</organism>
<evidence type="ECO:0000256" key="5">
    <source>
        <dbReference type="ARBA" id="ARBA00022801"/>
    </source>
</evidence>
<dbReference type="SUPFAM" id="SSF52266">
    <property type="entry name" value="SGNH hydrolase"/>
    <property type="match status" value="1"/>
</dbReference>
<dbReference type="EMBL" id="JADGMS010000018">
    <property type="protein sequence ID" value="KAF9662603.1"/>
    <property type="molecule type" value="Genomic_DNA"/>
</dbReference>
<reference evidence="9 10" key="1">
    <citation type="submission" date="2020-10" db="EMBL/GenBank/DDBJ databases">
        <title>Plant Genome Project.</title>
        <authorList>
            <person name="Zhang R.-G."/>
        </authorList>
    </citation>
    <scope>NUCLEOTIDE SEQUENCE [LARGE SCALE GENOMIC DNA]</scope>
    <source>
        <strain evidence="9">FAFU-HL-1</strain>
        <tissue evidence="9">Leaf</tissue>
    </source>
</reference>
<evidence type="ECO:0000313" key="10">
    <source>
        <dbReference type="Proteomes" id="UP000657918"/>
    </source>
</evidence>
<name>A0A835MMA3_9ROSI</name>
<keyword evidence="5" id="KW-0378">Hydrolase</keyword>
<dbReference type="GO" id="GO:0005576">
    <property type="term" value="C:extracellular region"/>
    <property type="evidence" value="ECO:0007669"/>
    <property type="project" value="UniProtKB-SubCell"/>
</dbReference>
<keyword evidence="10" id="KW-1185">Reference proteome</keyword>
<evidence type="ECO:0000256" key="3">
    <source>
        <dbReference type="ARBA" id="ARBA00022525"/>
    </source>
</evidence>
<comment type="caution">
    <text evidence="9">The sequence shown here is derived from an EMBL/GenBank/DDBJ whole genome shotgun (WGS) entry which is preliminary data.</text>
</comment>
<keyword evidence="4 8" id="KW-0732">Signal</keyword>
<dbReference type="GO" id="GO:0016788">
    <property type="term" value="F:hydrolase activity, acting on ester bonds"/>
    <property type="evidence" value="ECO:0007669"/>
    <property type="project" value="InterPro"/>
</dbReference>
<protein>
    <submittedName>
        <fullName evidence="9">Uncharacterized protein</fullName>
    </submittedName>
</protein>
<evidence type="ECO:0000256" key="7">
    <source>
        <dbReference type="ARBA" id="ARBA00023098"/>
    </source>
</evidence>
<feature type="signal peptide" evidence="8">
    <location>
        <begin position="1"/>
        <end position="43"/>
    </location>
</feature>
<evidence type="ECO:0000313" key="9">
    <source>
        <dbReference type="EMBL" id="KAF9662603.1"/>
    </source>
</evidence>
<evidence type="ECO:0000256" key="4">
    <source>
        <dbReference type="ARBA" id="ARBA00022729"/>
    </source>
</evidence>
<evidence type="ECO:0000256" key="8">
    <source>
        <dbReference type="SAM" id="SignalP"/>
    </source>
</evidence>
<dbReference type="InterPro" id="IPR051238">
    <property type="entry name" value="GDSL_esterase/lipase"/>
</dbReference>
<sequence>MNQKFLLLVLKYFCFSMAEMLLKASRMLSALLFVSNLLPWVHGEPQVPCYFIFGDSLFDNGNNNLLLNLAKANYLPYGIDFPKGPTGRYSNGRNIGDAIAELLGFEGYIPSLKQAIVANNVLQGVNYASGGAGIRNETGRQVGDLVPMDEQLQNHRTIVSRITRILGSKDSAFKHLNKCIYTVDMGINDYIMNYFMPQFYYTSRQYNVEQYATALIQQYSEQLKSLYDAGARKIAVMGLVRGGCFPFSLATFGTNGSLCVEMINNAVQIFNNKLISLINNLNAHLPHARFTYINLFQIDGASAQGFNITNIGCCRVITFVPCIPFSSPCSNRTDHQYAYWDSVHPIEARALIIGRRAYEAQEPTDAFPFDIRRLAQL</sequence>
<dbReference type="PANTHER" id="PTHR45650">
    <property type="entry name" value="GDSL-LIKE LIPASE/ACYLHYDROLASE-RELATED"/>
    <property type="match status" value="1"/>
</dbReference>
<dbReference type="PANTHER" id="PTHR45650:SF80">
    <property type="entry name" value="FINGER PROTEIN, PUTATIVE-RELATED"/>
    <property type="match status" value="1"/>
</dbReference>
<dbReference type="Gene3D" id="3.40.50.1110">
    <property type="entry name" value="SGNH hydrolase"/>
    <property type="match status" value="1"/>
</dbReference>
<keyword evidence="7" id="KW-0443">Lipid metabolism</keyword>
<keyword evidence="3" id="KW-0964">Secreted</keyword>
<comment type="similarity">
    <text evidence="2">Belongs to the 'GDSL' lipolytic enzyme family.</text>
</comment>
<evidence type="ECO:0000256" key="2">
    <source>
        <dbReference type="ARBA" id="ARBA00008668"/>
    </source>
</evidence>
<dbReference type="GO" id="GO:0016042">
    <property type="term" value="P:lipid catabolic process"/>
    <property type="evidence" value="ECO:0007669"/>
    <property type="project" value="UniProtKB-KW"/>
</dbReference>